<dbReference type="HOGENOM" id="CLU_1309943_0_0_1"/>
<dbReference type="InParanoid" id="V5FSQ7"/>
<keyword evidence="2" id="KW-1185">Reference proteome</keyword>
<comment type="caution">
    <text evidence="1">The sequence shown here is derived from an EMBL/GenBank/DDBJ whole genome shotgun (WGS) entry which is preliminary data.</text>
</comment>
<gene>
    <name evidence="1" type="ORF">PVAR5_1309</name>
</gene>
<dbReference type="EMBL" id="BAUL01000035">
    <property type="protein sequence ID" value="GAD92716.1"/>
    <property type="molecule type" value="Genomic_DNA"/>
</dbReference>
<dbReference type="Proteomes" id="UP000018001">
    <property type="component" value="Unassembled WGS sequence"/>
</dbReference>
<evidence type="ECO:0000313" key="1">
    <source>
        <dbReference type="EMBL" id="GAD92716.1"/>
    </source>
</evidence>
<dbReference type="AlphaFoldDB" id="V5FSQ7"/>
<name>V5FSQ7_BYSSN</name>
<evidence type="ECO:0000313" key="2">
    <source>
        <dbReference type="Proteomes" id="UP000018001"/>
    </source>
</evidence>
<proteinExistence type="predicted"/>
<accession>V5FSQ7</accession>
<sequence length="210" mass="23447">MAENLTSWQPTVHRIDRLDMPRNWSNHERLLLLCGSTTPGYLLLSLTVEKPPAKMAHFGPPRRPAYLPPALPANEGNCTTDRFFKKQAEQQPTDYHDKSARVQPSLVAGIWSRELRVNGASTREYYHETGNRCGGEPRMKKGKDVSGADVWHSGTVSAADVPDRYHQIFTIKNKADGLTQSSPAQSPSFLSTISTDQYASAITARLQLHY</sequence>
<protein>
    <submittedName>
        <fullName evidence="1">Uncharacterized protein</fullName>
    </submittedName>
</protein>
<reference evidence="2" key="1">
    <citation type="journal article" date="2014" name="Genome Announc.">
        <title>Draft genome sequence of the formaldehyde-resistant fungus Byssochlamys spectabilis No. 5 (anamorph Paecilomyces variotii No. 5) (NBRC109023).</title>
        <authorList>
            <person name="Oka T."/>
            <person name="Ekino K."/>
            <person name="Fukuda K."/>
            <person name="Nomura Y."/>
        </authorList>
    </citation>
    <scope>NUCLEOTIDE SEQUENCE [LARGE SCALE GENOMIC DNA]</scope>
    <source>
        <strain evidence="2">No. 5 / NBRC 109023</strain>
    </source>
</reference>
<organism evidence="1 2">
    <name type="scientific">Byssochlamys spectabilis (strain No. 5 / NBRC 109023)</name>
    <name type="common">Paecilomyces variotii</name>
    <dbReference type="NCBI Taxonomy" id="1356009"/>
    <lineage>
        <taxon>Eukaryota</taxon>
        <taxon>Fungi</taxon>
        <taxon>Dikarya</taxon>
        <taxon>Ascomycota</taxon>
        <taxon>Pezizomycotina</taxon>
        <taxon>Eurotiomycetes</taxon>
        <taxon>Eurotiomycetidae</taxon>
        <taxon>Eurotiales</taxon>
        <taxon>Thermoascaceae</taxon>
        <taxon>Paecilomyces</taxon>
    </lineage>
</organism>